<evidence type="ECO:0000256" key="1">
    <source>
        <dbReference type="SAM" id="MobiDB-lite"/>
    </source>
</evidence>
<organism evidence="2 3">
    <name type="scientific">Uncinula necator</name>
    <name type="common">Grape powdery mildew</name>
    <dbReference type="NCBI Taxonomy" id="52586"/>
    <lineage>
        <taxon>Eukaryota</taxon>
        <taxon>Fungi</taxon>
        <taxon>Dikarya</taxon>
        <taxon>Ascomycota</taxon>
        <taxon>Pezizomycotina</taxon>
        <taxon>Leotiomycetes</taxon>
        <taxon>Erysiphales</taxon>
        <taxon>Erysiphaceae</taxon>
        <taxon>Erysiphe</taxon>
    </lineage>
</organism>
<accession>A0A0B1PD38</accession>
<name>A0A0B1PD38_UNCNE</name>
<comment type="caution">
    <text evidence="2">The sequence shown here is derived from an EMBL/GenBank/DDBJ whole genome shotgun (WGS) entry which is preliminary data.</text>
</comment>
<dbReference type="AlphaFoldDB" id="A0A0B1PD38"/>
<protein>
    <submittedName>
        <fullName evidence="2">Uncharacterized protein</fullName>
    </submittedName>
</protein>
<feature type="compositionally biased region" description="Basic and acidic residues" evidence="1">
    <location>
        <begin position="46"/>
        <end position="55"/>
    </location>
</feature>
<dbReference type="HOGENOM" id="CLU_619934_0_0_1"/>
<dbReference type="EMBL" id="JNVN01000808">
    <property type="protein sequence ID" value="KHJ34584.1"/>
    <property type="molecule type" value="Genomic_DNA"/>
</dbReference>
<dbReference type="STRING" id="52586.A0A0B1PD38"/>
<feature type="compositionally biased region" description="Basic and acidic residues" evidence="1">
    <location>
        <begin position="27"/>
        <end position="36"/>
    </location>
</feature>
<proteinExistence type="predicted"/>
<evidence type="ECO:0000313" key="2">
    <source>
        <dbReference type="EMBL" id="KHJ34584.1"/>
    </source>
</evidence>
<feature type="region of interest" description="Disordered" evidence="1">
    <location>
        <begin position="27"/>
        <end position="55"/>
    </location>
</feature>
<reference evidence="2 3" key="1">
    <citation type="journal article" date="2014" name="BMC Genomics">
        <title>Adaptive genomic structural variation in the grape powdery mildew pathogen, Erysiphe necator.</title>
        <authorList>
            <person name="Jones L."/>
            <person name="Riaz S."/>
            <person name="Morales-Cruz A."/>
            <person name="Amrine K.C."/>
            <person name="McGuire B."/>
            <person name="Gubler W.D."/>
            <person name="Walker M.A."/>
            <person name="Cantu D."/>
        </authorList>
    </citation>
    <scope>NUCLEOTIDE SEQUENCE [LARGE SCALE GENOMIC DNA]</scope>
    <source>
        <strain evidence="3">c</strain>
    </source>
</reference>
<sequence>MRIFNKHLDGLSILSCCTLVEDHQSPIHDSKIEKHQPRPVPAPSPEPRRSISRDKEWLTRTKSVISLMSANLSIPIIRDLDNERFSKSSHLPTSPRSVLPSPTSTIFHQIEDEKPNVSNTVFQPLYLRFSKSDNEWETVISQVCSQISPIILNDVKQPTPMADNPDSTNSIISNDKNPTKISDESGILLKLDKLSDKKTGSKAPLHMRVHSEPATFERIKMALDESYKLTQRLRDLEDDIEKKSIYLGSRPGSPLSIKGDDFPNVPELPHPLKSAPTHPFRRPGTRSLSLTSSNFRPDWGTPLPPLPLTLQLPAAKKEKTMSRISSWLISSNQTKNLEISSPITNMPGSVTDQEAFYQCLGPSQLTAGTTVSVSDCNSDQPTVWSSNNSSPVVKSDTSAFGLAEDHDLQRKSLEETVKSSRTNKNIPINIPSSHKICTGTAY</sequence>
<dbReference type="Proteomes" id="UP000030854">
    <property type="component" value="Unassembled WGS sequence"/>
</dbReference>
<evidence type="ECO:0000313" key="3">
    <source>
        <dbReference type="Proteomes" id="UP000030854"/>
    </source>
</evidence>
<gene>
    <name evidence="2" type="ORF">EV44_g1168</name>
</gene>
<keyword evidence="3" id="KW-1185">Reference proteome</keyword>